<dbReference type="AlphaFoldDB" id="A0A7W9ZHN7"/>
<dbReference type="FunFam" id="1.10.10.10:FF:000001">
    <property type="entry name" value="LysR family transcriptional regulator"/>
    <property type="match status" value="1"/>
</dbReference>
<dbReference type="RefSeq" id="WP_184264623.1">
    <property type="nucleotide sequence ID" value="NZ_JACIIX010000012.1"/>
</dbReference>
<sequence length="308" mass="33655">MSGITFDQFRAFVAIVETGSFAAAARQLNRTQSAVTYTIQKLEEQTGVVLFDRSTYRPALTTGGQSLLPQARQILQNVAEYQRHAAGMARGVEPAIRLAVSQFAPLAPLLAVLHTFQEHFPTVRVGVTTLTMQSTEWLDADLADLAVVPEFIPLGEDYSRRACGSVQMVAVATPDHPLGHHPGPLTADLLRRYPQIVTAARARPLPRNYAVQALNFWQADDLPAKREMILAGLGWGGMPDHLVEADLTQGRLIALTPTEWDGLDHLPVIPIVIGHRRDRPPGPAGQWLMDALPTRMRTDDGSAPLSPS</sequence>
<evidence type="ECO:0000256" key="1">
    <source>
        <dbReference type="ARBA" id="ARBA00009437"/>
    </source>
</evidence>
<gene>
    <name evidence="6" type="ORF">FHS48_003099</name>
</gene>
<name>A0A7W9ZHN7_NOVIT</name>
<evidence type="ECO:0000256" key="2">
    <source>
        <dbReference type="ARBA" id="ARBA00023015"/>
    </source>
</evidence>
<dbReference type="GO" id="GO:0000976">
    <property type="term" value="F:transcription cis-regulatory region binding"/>
    <property type="evidence" value="ECO:0007669"/>
    <property type="project" value="TreeGrafter"/>
</dbReference>
<dbReference type="Pfam" id="PF03466">
    <property type="entry name" value="LysR_substrate"/>
    <property type="match status" value="1"/>
</dbReference>
<dbReference type="PANTHER" id="PTHR30126">
    <property type="entry name" value="HTH-TYPE TRANSCRIPTIONAL REGULATOR"/>
    <property type="match status" value="1"/>
</dbReference>
<comment type="caution">
    <text evidence="6">The sequence shown here is derived from an EMBL/GenBank/DDBJ whole genome shotgun (WGS) entry which is preliminary data.</text>
</comment>
<dbReference type="Pfam" id="PF00126">
    <property type="entry name" value="HTH_1"/>
    <property type="match status" value="1"/>
</dbReference>
<keyword evidence="7" id="KW-1185">Reference proteome</keyword>
<proteinExistence type="inferred from homology"/>
<dbReference type="InterPro" id="IPR000847">
    <property type="entry name" value="LysR_HTH_N"/>
</dbReference>
<dbReference type="PRINTS" id="PR00039">
    <property type="entry name" value="HTHLYSR"/>
</dbReference>
<evidence type="ECO:0000313" key="7">
    <source>
        <dbReference type="Proteomes" id="UP000544872"/>
    </source>
</evidence>
<dbReference type="SUPFAM" id="SSF53850">
    <property type="entry name" value="Periplasmic binding protein-like II"/>
    <property type="match status" value="1"/>
</dbReference>
<evidence type="ECO:0000256" key="4">
    <source>
        <dbReference type="ARBA" id="ARBA00023163"/>
    </source>
</evidence>
<comment type="similarity">
    <text evidence="1">Belongs to the LysR transcriptional regulatory family.</text>
</comment>
<dbReference type="EMBL" id="JACIIX010000012">
    <property type="protein sequence ID" value="MBB6211658.1"/>
    <property type="molecule type" value="Genomic_DNA"/>
</dbReference>
<keyword evidence="2" id="KW-0805">Transcription regulation</keyword>
<evidence type="ECO:0000259" key="5">
    <source>
        <dbReference type="PROSITE" id="PS50931"/>
    </source>
</evidence>
<dbReference type="Proteomes" id="UP000544872">
    <property type="component" value="Unassembled WGS sequence"/>
</dbReference>
<dbReference type="Gene3D" id="1.10.10.10">
    <property type="entry name" value="Winged helix-like DNA-binding domain superfamily/Winged helix DNA-binding domain"/>
    <property type="match status" value="1"/>
</dbReference>
<organism evidence="6 7">
    <name type="scientific">Novispirillum itersonii</name>
    <name type="common">Aquaspirillum itersonii</name>
    <dbReference type="NCBI Taxonomy" id="189"/>
    <lineage>
        <taxon>Bacteria</taxon>
        <taxon>Pseudomonadati</taxon>
        <taxon>Pseudomonadota</taxon>
        <taxon>Alphaproteobacteria</taxon>
        <taxon>Rhodospirillales</taxon>
        <taxon>Novispirillaceae</taxon>
        <taxon>Novispirillum</taxon>
    </lineage>
</organism>
<feature type="domain" description="HTH lysR-type" evidence="5">
    <location>
        <begin position="4"/>
        <end position="61"/>
    </location>
</feature>
<dbReference type="GO" id="GO:0003700">
    <property type="term" value="F:DNA-binding transcription factor activity"/>
    <property type="evidence" value="ECO:0007669"/>
    <property type="project" value="InterPro"/>
</dbReference>
<keyword evidence="4" id="KW-0804">Transcription</keyword>
<evidence type="ECO:0000313" key="6">
    <source>
        <dbReference type="EMBL" id="MBB6211658.1"/>
    </source>
</evidence>
<dbReference type="PANTHER" id="PTHR30126:SF91">
    <property type="entry name" value="LYSR FAMILY TRANSCRIPTIONAL REGULATOR"/>
    <property type="match status" value="1"/>
</dbReference>
<dbReference type="Gene3D" id="3.40.190.290">
    <property type="match status" value="1"/>
</dbReference>
<reference evidence="6 7" key="1">
    <citation type="submission" date="2020-08" db="EMBL/GenBank/DDBJ databases">
        <title>Genomic Encyclopedia of Type Strains, Phase IV (KMG-IV): sequencing the most valuable type-strain genomes for metagenomic binning, comparative biology and taxonomic classification.</title>
        <authorList>
            <person name="Goeker M."/>
        </authorList>
    </citation>
    <scope>NUCLEOTIDE SEQUENCE [LARGE SCALE GENOMIC DNA]</scope>
    <source>
        <strain evidence="6 7">DSM 11590</strain>
    </source>
</reference>
<dbReference type="InterPro" id="IPR036390">
    <property type="entry name" value="WH_DNA-bd_sf"/>
</dbReference>
<evidence type="ECO:0000256" key="3">
    <source>
        <dbReference type="ARBA" id="ARBA00023125"/>
    </source>
</evidence>
<dbReference type="PROSITE" id="PS50931">
    <property type="entry name" value="HTH_LYSR"/>
    <property type="match status" value="1"/>
</dbReference>
<dbReference type="InterPro" id="IPR005119">
    <property type="entry name" value="LysR_subst-bd"/>
</dbReference>
<accession>A0A7W9ZHN7</accession>
<protein>
    <submittedName>
        <fullName evidence="6">DNA-binding transcriptional LysR family regulator</fullName>
    </submittedName>
</protein>
<keyword evidence="3 6" id="KW-0238">DNA-binding</keyword>
<dbReference type="InterPro" id="IPR036388">
    <property type="entry name" value="WH-like_DNA-bd_sf"/>
</dbReference>
<dbReference type="SUPFAM" id="SSF46785">
    <property type="entry name" value="Winged helix' DNA-binding domain"/>
    <property type="match status" value="1"/>
</dbReference>